<dbReference type="InterPro" id="IPR011008">
    <property type="entry name" value="Dimeric_a/b-barrel"/>
</dbReference>
<proteinExistence type="inferred from homology"/>
<dbReference type="RefSeq" id="WP_341425416.1">
    <property type="nucleotide sequence ID" value="NZ_JBBUTG010000004.1"/>
</dbReference>
<organism evidence="3 4">
    <name type="scientific">Ideonella lacteola</name>
    <dbReference type="NCBI Taxonomy" id="2984193"/>
    <lineage>
        <taxon>Bacteria</taxon>
        <taxon>Pseudomonadati</taxon>
        <taxon>Pseudomonadota</taxon>
        <taxon>Betaproteobacteria</taxon>
        <taxon>Burkholderiales</taxon>
        <taxon>Sphaerotilaceae</taxon>
        <taxon>Ideonella</taxon>
    </lineage>
</organism>
<dbReference type="SUPFAM" id="SSF54909">
    <property type="entry name" value="Dimeric alpha+beta barrel"/>
    <property type="match status" value="1"/>
</dbReference>
<gene>
    <name evidence="3" type="ORF">AACH06_09510</name>
</gene>
<feature type="domain" description="YCII-related" evidence="2">
    <location>
        <begin position="1"/>
        <end position="111"/>
    </location>
</feature>
<dbReference type="Gene3D" id="3.30.70.1060">
    <property type="entry name" value="Dimeric alpha+beta barrel"/>
    <property type="match status" value="1"/>
</dbReference>
<dbReference type="Proteomes" id="UP001371218">
    <property type="component" value="Unassembled WGS sequence"/>
</dbReference>
<evidence type="ECO:0000313" key="4">
    <source>
        <dbReference type="Proteomes" id="UP001371218"/>
    </source>
</evidence>
<accession>A0ABU9BMR6</accession>
<keyword evidence="4" id="KW-1185">Reference proteome</keyword>
<sequence length="121" mass="13375">MRYMLLIVEPPGQRETRTRAEGEQAYDAMRRFGETLQAEGKLLAVESLATTAKATRVQIRQGQTHLLDGPFAEAKEMVGGFYLLECNSSAEAIEIARRCPAAEWATVEVRPAAPCFEESNA</sequence>
<dbReference type="EMBL" id="JBBUTG010000004">
    <property type="protein sequence ID" value="MEK8031051.1"/>
    <property type="molecule type" value="Genomic_DNA"/>
</dbReference>
<evidence type="ECO:0000259" key="2">
    <source>
        <dbReference type="Pfam" id="PF03795"/>
    </source>
</evidence>
<evidence type="ECO:0000313" key="3">
    <source>
        <dbReference type="EMBL" id="MEK8031051.1"/>
    </source>
</evidence>
<name>A0ABU9BMR6_9BURK</name>
<dbReference type="Pfam" id="PF03795">
    <property type="entry name" value="YCII"/>
    <property type="match status" value="1"/>
</dbReference>
<dbReference type="InterPro" id="IPR005545">
    <property type="entry name" value="YCII"/>
</dbReference>
<comment type="caution">
    <text evidence="3">The sequence shown here is derived from an EMBL/GenBank/DDBJ whole genome shotgun (WGS) entry which is preliminary data.</text>
</comment>
<protein>
    <submittedName>
        <fullName evidence="3">YciI family protein</fullName>
    </submittedName>
</protein>
<dbReference type="PANTHER" id="PTHR35174:SF3">
    <property type="entry name" value="BLL7171 PROTEIN"/>
    <property type="match status" value="1"/>
</dbReference>
<comment type="similarity">
    <text evidence="1">Belongs to the YciI family.</text>
</comment>
<dbReference type="PANTHER" id="PTHR35174">
    <property type="entry name" value="BLL7171 PROTEIN-RELATED"/>
    <property type="match status" value="1"/>
</dbReference>
<evidence type="ECO:0000256" key="1">
    <source>
        <dbReference type="ARBA" id="ARBA00007689"/>
    </source>
</evidence>
<reference evidence="3 4" key="1">
    <citation type="submission" date="2024-04" db="EMBL/GenBank/DDBJ databases">
        <title>Novel species of the genus Ideonella isolated from streams.</title>
        <authorList>
            <person name="Lu H."/>
        </authorList>
    </citation>
    <scope>NUCLEOTIDE SEQUENCE [LARGE SCALE GENOMIC DNA]</scope>
    <source>
        <strain evidence="3 4">DXS29W</strain>
    </source>
</reference>